<sequence>MNWQRIANLLCRYFDYLGLGHQFEKDGLFADIHIEKWLQSEGAYQYQQDTDFQEFIHYIAEWDGEFDSLYQVRILLDQLAEKIIQTNLSQNHINRQWSIFCDQQGWEKLPGFQGGLCAGYCLTSGLGLFLRRQVNKKLSESVPVEKLIGFEKLLLRIAKWNQKNASPEIENDFAVLQKYVATLQKNQAIPHKAINEIIGCDLIAEPEICVAWVHNEATLKKLFELLLRPGKFLSFGAGRHAAYVYMADEHELIYFNANGRYGYHHFNVANLNHFLALLPDGFKNCYTDKFALSVQVYDLEEAPSHQLTIENVIKELIAIDERNSKMNLRTLIDKQARDGMNALMMACWDGDHHEVELLIKMGADPNIKNNDHDTALYFAVVSGDTRKVAALLTSPTLETNALIANDYSALYVAVLRGHEPIVRLLLNDKRIRVNQPVGGKNKKSGYTALHLAAHSGDVDILTALMEHPDIRINYQQEKTGLTQLHMAVISENIDAVRLFLKNKYIKLDIPSKEDADIYPAGKTALCYAMELDELEIATELFAYGADLSYLPLSSRWLLLDGFICNHYQLYMNGSAASLDSMLKIGMLCIDLEDKNFLEFLSNRIIEDNVEVLNTLFKFSPPLINIMFNADPENEKNSFKANILQYAMINGASKVVALLLEMDNKLPLKEDSAGHNAIAWLASIDKKKKHEIMALFKEYGYMNIKSPAAPMLAKHAEKVSGLSLFAQKVTEIKAGPDEDAYSLSNSCIII</sequence>
<dbReference type="SMART" id="SM00248">
    <property type="entry name" value="ANK"/>
    <property type="match status" value="7"/>
</dbReference>
<dbReference type="Proteomes" id="UP000254720">
    <property type="component" value="Unassembled WGS sequence"/>
</dbReference>
<feature type="repeat" description="ANK" evidence="3">
    <location>
        <begin position="444"/>
        <end position="467"/>
    </location>
</feature>
<evidence type="ECO:0000256" key="1">
    <source>
        <dbReference type="ARBA" id="ARBA00022737"/>
    </source>
</evidence>
<dbReference type="SUPFAM" id="SSF48403">
    <property type="entry name" value="Ankyrin repeat"/>
    <property type="match status" value="1"/>
</dbReference>
<proteinExistence type="predicted"/>
<feature type="repeat" description="ANK" evidence="3">
    <location>
        <begin position="338"/>
        <end position="370"/>
    </location>
</feature>
<keyword evidence="5" id="KW-1185">Reference proteome</keyword>
<organism evidence="4 5">
    <name type="scientific">Aquicella lusitana</name>
    <dbReference type="NCBI Taxonomy" id="254246"/>
    <lineage>
        <taxon>Bacteria</taxon>
        <taxon>Pseudomonadati</taxon>
        <taxon>Pseudomonadota</taxon>
        <taxon>Gammaproteobacteria</taxon>
        <taxon>Legionellales</taxon>
        <taxon>Coxiellaceae</taxon>
        <taxon>Aquicella</taxon>
    </lineage>
</organism>
<dbReference type="PANTHER" id="PTHR24198:SF165">
    <property type="entry name" value="ANKYRIN REPEAT-CONTAINING PROTEIN-RELATED"/>
    <property type="match status" value="1"/>
</dbReference>
<keyword evidence="2 3" id="KW-0040">ANK repeat</keyword>
<dbReference type="PROSITE" id="PS50088">
    <property type="entry name" value="ANK_REPEAT"/>
    <property type="match status" value="2"/>
</dbReference>
<dbReference type="PROSITE" id="PS50297">
    <property type="entry name" value="ANK_REP_REGION"/>
    <property type="match status" value="2"/>
</dbReference>
<keyword evidence="1" id="KW-0677">Repeat</keyword>
<dbReference type="EMBL" id="QQAX01000003">
    <property type="protein sequence ID" value="RDI48075.1"/>
    <property type="molecule type" value="Genomic_DNA"/>
</dbReference>
<accession>A0A370GWK9</accession>
<dbReference type="Pfam" id="PF12796">
    <property type="entry name" value="Ank_2"/>
    <property type="match status" value="3"/>
</dbReference>
<evidence type="ECO:0000256" key="2">
    <source>
        <dbReference type="ARBA" id="ARBA00023043"/>
    </source>
</evidence>
<dbReference type="InterPro" id="IPR036770">
    <property type="entry name" value="Ankyrin_rpt-contain_sf"/>
</dbReference>
<name>A0A370GWK9_9COXI</name>
<reference evidence="4 5" key="1">
    <citation type="submission" date="2018-07" db="EMBL/GenBank/DDBJ databases">
        <title>Genomic Encyclopedia of Type Strains, Phase IV (KMG-IV): sequencing the most valuable type-strain genomes for metagenomic binning, comparative biology and taxonomic classification.</title>
        <authorList>
            <person name="Goeker M."/>
        </authorList>
    </citation>
    <scope>NUCLEOTIDE SEQUENCE [LARGE SCALE GENOMIC DNA]</scope>
    <source>
        <strain evidence="4 5">DSM 16500</strain>
    </source>
</reference>
<evidence type="ECO:0000313" key="4">
    <source>
        <dbReference type="EMBL" id="RDI48075.1"/>
    </source>
</evidence>
<dbReference type="PANTHER" id="PTHR24198">
    <property type="entry name" value="ANKYRIN REPEAT AND PROTEIN KINASE DOMAIN-CONTAINING PROTEIN"/>
    <property type="match status" value="1"/>
</dbReference>
<comment type="caution">
    <text evidence="4">The sequence shown here is derived from an EMBL/GenBank/DDBJ whole genome shotgun (WGS) entry which is preliminary data.</text>
</comment>
<dbReference type="Gene3D" id="1.25.40.20">
    <property type="entry name" value="Ankyrin repeat-containing domain"/>
    <property type="match status" value="2"/>
</dbReference>
<dbReference type="InterPro" id="IPR002110">
    <property type="entry name" value="Ankyrin_rpt"/>
</dbReference>
<dbReference type="AlphaFoldDB" id="A0A370GWK9"/>
<dbReference type="RefSeq" id="WP_114833554.1">
    <property type="nucleotide sequence ID" value="NZ_LR699114.1"/>
</dbReference>
<protein>
    <submittedName>
        <fullName evidence="4">Ankyrin repeat protein</fullName>
    </submittedName>
</protein>
<gene>
    <name evidence="4" type="ORF">C8D86_10340</name>
</gene>
<dbReference type="OrthoDB" id="5649561at2"/>
<evidence type="ECO:0000256" key="3">
    <source>
        <dbReference type="PROSITE-ProRule" id="PRU00023"/>
    </source>
</evidence>
<evidence type="ECO:0000313" key="5">
    <source>
        <dbReference type="Proteomes" id="UP000254720"/>
    </source>
</evidence>